<gene>
    <name evidence="1" type="ORF">MBHS_02697</name>
</gene>
<keyword evidence="2" id="KW-1185">Reference proteome</keyword>
<evidence type="ECO:0000313" key="1">
    <source>
        <dbReference type="EMBL" id="SEH06831.1"/>
    </source>
</evidence>
<dbReference type="PANTHER" id="PTHR41774">
    <property type="match status" value="1"/>
</dbReference>
<dbReference type="Proteomes" id="UP000236724">
    <property type="component" value="Unassembled WGS sequence"/>
</dbReference>
<dbReference type="InterPro" id="IPR015867">
    <property type="entry name" value="N-reg_PII/ATP_PRibTrfase_C"/>
</dbReference>
<name>A0A1H6FBQ4_9GAMM</name>
<keyword evidence="1" id="KW-0378">Hydrolase</keyword>
<dbReference type="AlphaFoldDB" id="A0A1H6FBQ4"/>
<accession>A0A1H6FBQ4</accession>
<dbReference type="EMBL" id="FMSV02000507">
    <property type="protein sequence ID" value="SEH06831.1"/>
    <property type="molecule type" value="Genomic_DNA"/>
</dbReference>
<sequence length="115" mass="13064">MKSILYKICFFVPETHLEQVKNALFEQGAGRFENYDACSWQTLGQGQFRPLAGSQPFLGRENIIETVNEYKVEMICQSTVIAAVLKTLIAVHPYEEPAYDVYEIKQAKNFPGIIS</sequence>
<dbReference type="SUPFAM" id="SSF102705">
    <property type="entry name" value="NIF3 (NGG1p interacting factor 3)-like"/>
    <property type="match status" value="1"/>
</dbReference>
<protein>
    <submittedName>
        <fullName evidence="1">Putative GTP cyclohydrolase 1 type 2</fullName>
        <ecNumber evidence="1">3.5.4.16</ecNumber>
    </submittedName>
</protein>
<proteinExistence type="predicted"/>
<dbReference type="GO" id="GO:0003934">
    <property type="term" value="F:GTP cyclohydrolase I activity"/>
    <property type="evidence" value="ECO:0007669"/>
    <property type="project" value="UniProtKB-EC"/>
</dbReference>
<dbReference type="PANTHER" id="PTHR41774:SF1">
    <property type="entry name" value="NGG1P INTERACTING FACTOR NIF3"/>
    <property type="match status" value="1"/>
</dbReference>
<evidence type="ECO:0000313" key="2">
    <source>
        <dbReference type="Proteomes" id="UP000236724"/>
    </source>
</evidence>
<dbReference type="Gene3D" id="3.30.70.120">
    <property type="match status" value="1"/>
</dbReference>
<dbReference type="FunFam" id="3.30.70.120:FF:000006">
    <property type="entry name" value="GTP cyclohydrolase 1 type 2 homolog"/>
    <property type="match status" value="1"/>
</dbReference>
<dbReference type="EC" id="3.5.4.16" evidence="1"/>
<dbReference type="InterPro" id="IPR036069">
    <property type="entry name" value="DUF34/NIF3_sf"/>
</dbReference>
<reference evidence="1 2" key="1">
    <citation type="submission" date="2016-10" db="EMBL/GenBank/DDBJ databases">
        <authorList>
            <person name="de Groot N.N."/>
        </authorList>
    </citation>
    <scope>NUCLEOTIDE SEQUENCE [LARGE SCALE GENOMIC DNA]</scope>
    <source>
        <strain evidence="1">MBHS1</strain>
    </source>
</reference>
<organism evidence="1 2">
    <name type="scientific">Candidatus Venteria ishoeyi</name>
    <dbReference type="NCBI Taxonomy" id="1899563"/>
    <lineage>
        <taxon>Bacteria</taxon>
        <taxon>Pseudomonadati</taxon>
        <taxon>Pseudomonadota</taxon>
        <taxon>Gammaproteobacteria</taxon>
        <taxon>Thiotrichales</taxon>
        <taxon>Thiotrichaceae</taxon>
        <taxon>Venteria</taxon>
    </lineage>
</organism>